<dbReference type="OrthoDB" id="9785438at2"/>
<organism evidence="1 2">
    <name type="scientific">Paracoccus tegillarcae</name>
    <dbReference type="NCBI Taxonomy" id="1529068"/>
    <lineage>
        <taxon>Bacteria</taxon>
        <taxon>Pseudomonadati</taxon>
        <taxon>Pseudomonadota</taxon>
        <taxon>Alphaproteobacteria</taxon>
        <taxon>Rhodobacterales</taxon>
        <taxon>Paracoccaceae</taxon>
        <taxon>Paracoccus</taxon>
    </lineage>
</organism>
<name>A0A2K9EFG7_9RHOB</name>
<dbReference type="Proteomes" id="UP000233742">
    <property type="component" value="Chromosome"/>
</dbReference>
<proteinExistence type="predicted"/>
<evidence type="ECO:0000313" key="2">
    <source>
        <dbReference type="Proteomes" id="UP000233742"/>
    </source>
</evidence>
<accession>A0A2K9EFG7</accession>
<sequence>MRNEGTLMIEIVYDGECPFCADFTRMVALRRTGEVDLIDARGTDPRIAELGAGLDLNRGMVVRQNGDIYYGADAMALLLMLSQPSGAWGIARWVFANPARARLAYPVLRTGRGMVLRVLGRQPL</sequence>
<gene>
    <name evidence="1" type="ORF">CUV01_10050</name>
</gene>
<reference evidence="1 2" key="1">
    <citation type="submission" date="2017-12" db="EMBL/GenBank/DDBJ databases">
        <authorList>
            <person name="Hurst M.R.H."/>
        </authorList>
    </citation>
    <scope>NUCLEOTIDE SEQUENCE [LARGE SCALE GENOMIC DNA]</scope>
    <source>
        <strain evidence="1 2">BM15</strain>
    </source>
</reference>
<dbReference type="Pfam" id="PF04134">
    <property type="entry name" value="DCC1-like"/>
    <property type="match status" value="1"/>
</dbReference>
<keyword evidence="2" id="KW-1185">Reference proteome</keyword>
<dbReference type="InterPro" id="IPR007263">
    <property type="entry name" value="DCC1-like"/>
</dbReference>
<dbReference type="AlphaFoldDB" id="A0A2K9EFG7"/>
<evidence type="ECO:0000313" key="1">
    <source>
        <dbReference type="EMBL" id="AUH33683.1"/>
    </source>
</evidence>
<protein>
    <submittedName>
        <fullName evidence="1">Pyrrolo-quinoline quinone</fullName>
    </submittedName>
</protein>
<dbReference type="GO" id="GO:0015035">
    <property type="term" value="F:protein-disulfide reductase activity"/>
    <property type="evidence" value="ECO:0007669"/>
    <property type="project" value="InterPro"/>
</dbReference>
<dbReference type="EMBL" id="CP025408">
    <property type="protein sequence ID" value="AUH33683.1"/>
    <property type="molecule type" value="Genomic_DNA"/>
</dbReference>
<dbReference type="KEGG" id="paro:CUV01_10050"/>